<evidence type="ECO:0000256" key="1">
    <source>
        <dbReference type="ARBA" id="ARBA00006464"/>
    </source>
</evidence>
<organism evidence="3 4">
    <name type="scientific">Mangrovimicrobium sediminis</name>
    <dbReference type="NCBI Taxonomy" id="2562682"/>
    <lineage>
        <taxon>Bacteria</taxon>
        <taxon>Pseudomonadati</taxon>
        <taxon>Pseudomonadota</taxon>
        <taxon>Gammaproteobacteria</taxon>
        <taxon>Cellvibrionales</taxon>
        <taxon>Halieaceae</taxon>
        <taxon>Mangrovimicrobium</taxon>
    </lineage>
</organism>
<evidence type="ECO:0000259" key="2">
    <source>
        <dbReference type="Pfam" id="PF02397"/>
    </source>
</evidence>
<comment type="similarity">
    <text evidence="1">Belongs to the bacterial sugar transferase family.</text>
</comment>
<dbReference type="Proteomes" id="UP000298050">
    <property type="component" value="Unassembled WGS sequence"/>
</dbReference>
<keyword evidence="3" id="KW-0808">Transferase</keyword>
<dbReference type="PANTHER" id="PTHR30576:SF0">
    <property type="entry name" value="UNDECAPRENYL-PHOSPHATE N-ACETYLGALACTOSAMINYL 1-PHOSPHATE TRANSFERASE-RELATED"/>
    <property type="match status" value="1"/>
</dbReference>
<feature type="domain" description="Bacterial sugar transferase" evidence="2">
    <location>
        <begin position="8"/>
        <end position="198"/>
    </location>
</feature>
<dbReference type="AlphaFoldDB" id="A0A4Z0M0J3"/>
<protein>
    <submittedName>
        <fullName evidence="3">Sugar transferase</fullName>
    </submittedName>
</protein>
<evidence type="ECO:0000313" key="4">
    <source>
        <dbReference type="Proteomes" id="UP000298050"/>
    </source>
</evidence>
<dbReference type="RefSeq" id="WP_135444266.1">
    <property type="nucleotide sequence ID" value="NZ_SRLE01000008.1"/>
</dbReference>
<dbReference type="OrthoDB" id="9808602at2"/>
<dbReference type="PANTHER" id="PTHR30576">
    <property type="entry name" value="COLANIC BIOSYNTHESIS UDP-GLUCOSE LIPID CARRIER TRANSFERASE"/>
    <property type="match status" value="1"/>
</dbReference>
<comment type="caution">
    <text evidence="3">The sequence shown here is derived from an EMBL/GenBank/DDBJ whole genome shotgun (WGS) entry which is preliminary data.</text>
</comment>
<keyword evidence="4" id="KW-1185">Reference proteome</keyword>
<sequence>MRRNLAGRCLDLLVALPLALLTLPLLAPLSLAVLALSGRPVFHREQRLGRGGVPFTLYKLRSLAAGSGTQRGVAPADDARLTRPGSWLRRWRLDELPQLWQVVRGQMSLVGPRPLPPAHAGSIPNDQLTQLLSVAPGLTGAGALAFLAEDTVLAGRTDPEALYLRVLLPAKVEVELDYLRQRSLCGDLGLLARTAASVWSSAAHRRSRQRLETCLAQAGDA</sequence>
<evidence type="ECO:0000313" key="3">
    <source>
        <dbReference type="EMBL" id="TGD73039.1"/>
    </source>
</evidence>
<proteinExistence type="inferred from homology"/>
<dbReference type="InterPro" id="IPR003362">
    <property type="entry name" value="Bact_transf"/>
</dbReference>
<dbReference type="EMBL" id="SRLE01000008">
    <property type="protein sequence ID" value="TGD73039.1"/>
    <property type="molecule type" value="Genomic_DNA"/>
</dbReference>
<dbReference type="Pfam" id="PF02397">
    <property type="entry name" value="Bac_transf"/>
    <property type="match status" value="1"/>
</dbReference>
<reference evidence="3 4" key="1">
    <citation type="submission" date="2019-04" db="EMBL/GenBank/DDBJ databases">
        <title>Taxonomy of novel Haliea sp. from mangrove soil of West Coast of India.</title>
        <authorList>
            <person name="Verma A."/>
            <person name="Kumar P."/>
            <person name="Krishnamurthi S."/>
        </authorList>
    </citation>
    <scope>NUCLEOTIDE SEQUENCE [LARGE SCALE GENOMIC DNA]</scope>
    <source>
        <strain evidence="3 4">SAOS-164</strain>
    </source>
</reference>
<name>A0A4Z0M0J3_9GAMM</name>
<dbReference type="GO" id="GO:0016780">
    <property type="term" value="F:phosphotransferase activity, for other substituted phosphate groups"/>
    <property type="evidence" value="ECO:0007669"/>
    <property type="project" value="TreeGrafter"/>
</dbReference>
<gene>
    <name evidence="3" type="ORF">E4634_12205</name>
</gene>
<accession>A0A4Z0M0J3</accession>